<evidence type="ECO:0000313" key="2">
    <source>
        <dbReference type="Proteomes" id="UP000034246"/>
    </source>
</evidence>
<dbReference type="AlphaFoldDB" id="A0A0G0NF06"/>
<name>A0A0G0NF06_9BACT</name>
<reference evidence="1 2" key="1">
    <citation type="journal article" date="2015" name="Nature">
        <title>rRNA introns, odd ribosomes, and small enigmatic genomes across a large radiation of phyla.</title>
        <authorList>
            <person name="Brown C.T."/>
            <person name="Hug L.A."/>
            <person name="Thomas B.C."/>
            <person name="Sharon I."/>
            <person name="Castelle C.J."/>
            <person name="Singh A."/>
            <person name="Wilkins M.J."/>
            <person name="Williams K.H."/>
            <person name="Banfield J.F."/>
        </authorList>
    </citation>
    <scope>NUCLEOTIDE SEQUENCE [LARGE SCALE GENOMIC DNA]</scope>
</reference>
<organism evidence="1 2">
    <name type="scientific">Candidatus Woesebacteria bacterium GW2011_GWA1_39_21</name>
    <dbReference type="NCBI Taxonomy" id="1618550"/>
    <lineage>
        <taxon>Bacteria</taxon>
        <taxon>Candidatus Woeseibacteriota</taxon>
    </lineage>
</organism>
<protein>
    <submittedName>
        <fullName evidence="1">Uncharacterized protein</fullName>
    </submittedName>
</protein>
<sequence>MSLHEVHIALGAQAPEIPQARGVIYSKGRFESQAVKPRTAVRTDFTDTRFNGALRASDIAGKAIGHHVRSGRIRRGY</sequence>
<dbReference type="Proteomes" id="UP000034246">
    <property type="component" value="Unassembled WGS sequence"/>
</dbReference>
<dbReference type="STRING" id="1618550.UT39_C0008G0039"/>
<proteinExistence type="predicted"/>
<accession>A0A0G0NF06</accession>
<comment type="caution">
    <text evidence="1">The sequence shown here is derived from an EMBL/GenBank/DDBJ whole genome shotgun (WGS) entry which is preliminary data.</text>
</comment>
<evidence type="ECO:0000313" key="1">
    <source>
        <dbReference type="EMBL" id="KKR11406.1"/>
    </source>
</evidence>
<gene>
    <name evidence="1" type="ORF">UT39_C0008G0039</name>
</gene>
<dbReference type="EMBL" id="LBWP01000008">
    <property type="protein sequence ID" value="KKR11406.1"/>
    <property type="molecule type" value="Genomic_DNA"/>
</dbReference>